<evidence type="ECO:0000313" key="2">
    <source>
        <dbReference type="EMBL" id="SHG18282.1"/>
    </source>
</evidence>
<name>A0A1M5HQZ8_9BRAD</name>
<evidence type="ECO:0000313" key="3">
    <source>
        <dbReference type="Proteomes" id="UP000190675"/>
    </source>
</evidence>
<keyword evidence="1" id="KW-0472">Membrane</keyword>
<reference evidence="2 3" key="1">
    <citation type="submission" date="2016-11" db="EMBL/GenBank/DDBJ databases">
        <authorList>
            <person name="Jaros S."/>
            <person name="Januszkiewicz K."/>
            <person name="Wedrychowicz H."/>
        </authorList>
    </citation>
    <scope>NUCLEOTIDE SEQUENCE [LARGE SCALE GENOMIC DNA]</scope>
    <source>
        <strain evidence="2 3">GAS242</strain>
    </source>
</reference>
<accession>A0A1M5HQZ8</accession>
<sequence>MNIPFLLCAFITTVSAVISLGFSVAAAFNPANEVRNTALYTCARSVALVIVSAVPFLTGSTPWLLAIACSMIIVQICDAAIGVVVKDRMKTFGPAGTALLNLAAVIWLLS</sequence>
<keyword evidence="1" id="KW-1133">Transmembrane helix</keyword>
<feature type="transmembrane region" description="Helical" evidence="1">
    <location>
        <begin position="91"/>
        <end position="109"/>
    </location>
</feature>
<dbReference type="AlphaFoldDB" id="A0A1M5HQZ8"/>
<protein>
    <submittedName>
        <fullName evidence="2">Uncharacterized protein</fullName>
    </submittedName>
</protein>
<dbReference type="Proteomes" id="UP000190675">
    <property type="component" value="Chromosome I"/>
</dbReference>
<proteinExistence type="predicted"/>
<feature type="transmembrane region" description="Helical" evidence="1">
    <location>
        <begin position="64"/>
        <end position="85"/>
    </location>
</feature>
<dbReference type="EMBL" id="LT670818">
    <property type="protein sequence ID" value="SHG18282.1"/>
    <property type="molecule type" value="Genomic_DNA"/>
</dbReference>
<evidence type="ECO:0000256" key="1">
    <source>
        <dbReference type="SAM" id="Phobius"/>
    </source>
</evidence>
<keyword evidence="1" id="KW-0812">Transmembrane</keyword>
<gene>
    <name evidence="2" type="ORF">SAMN05444169_0981</name>
</gene>
<organism evidence="2 3">
    <name type="scientific">Bradyrhizobium erythrophlei</name>
    <dbReference type="NCBI Taxonomy" id="1437360"/>
    <lineage>
        <taxon>Bacteria</taxon>
        <taxon>Pseudomonadati</taxon>
        <taxon>Pseudomonadota</taxon>
        <taxon>Alphaproteobacteria</taxon>
        <taxon>Hyphomicrobiales</taxon>
        <taxon>Nitrobacteraceae</taxon>
        <taxon>Bradyrhizobium</taxon>
    </lineage>
</organism>